<protein>
    <submittedName>
        <fullName evidence="2">Uncharacterized protein</fullName>
    </submittedName>
</protein>
<keyword evidence="3" id="KW-1185">Reference proteome</keyword>
<evidence type="ECO:0000313" key="2">
    <source>
        <dbReference type="EMBL" id="GMT06882.1"/>
    </source>
</evidence>
<feature type="compositionally biased region" description="Polar residues" evidence="1">
    <location>
        <begin position="1"/>
        <end position="28"/>
    </location>
</feature>
<feature type="region of interest" description="Disordered" evidence="1">
    <location>
        <begin position="1"/>
        <end position="52"/>
    </location>
</feature>
<dbReference type="Proteomes" id="UP001432027">
    <property type="component" value="Unassembled WGS sequence"/>
</dbReference>
<reference evidence="2" key="1">
    <citation type="submission" date="2023-10" db="EMBL/GenBank/DDBJ databases">
        <title>Genome assembly of Pristionchus species.</title>
        <authorList>
            <person name="Yoshida K."/>
            <person name="Sommer R.J."/>
        </authorList>
    </citation>
    <scope>NUCLEOTIDE SEQUENCE</scope>
    <source>
        <strain evidence="2">RS0144</strain>
    </source>
</reference>
<accession>A0AAV5UKP8</accession>
<name>A0AAV5UKP8_9BILA</name>
<sequence length="397" mass="43889">MSSPVIDSASTSNDSLAPPSISCSSPSENGVCEEQNKEVQEPSTHNSMMEPEEPEAVYSIEFADSAEPDTFMPTLGAVVRESCVPQSAQLFPSRESARIFYLCIDKEISAQYMSWKGLNSLVSVSRVEYRHIQSLLDRKNIISLLDLPMLTMCSRGSEVLAHLENDIQKLSVSDRKENAVPDAAKADPTTMKRTLIVTIIKDELKTDSEERIRELANDACFDSTAKDVQVVVDPLTDDHFFLLFVRASHILDNIAGIRRGRLEGKITARKVTEATPVVQSRFLELVANSSRCFPVEVREKEKKTKSDPAASIRVSVAVTPKSEPSTPPSELSRRADRGPTSGHVARRLVEGSLGIRSTVTREQVKQENQRVAAFAAEKRATRQKQQAVTNQVKAAFE</sequence>
<feature type="region of interest" description="Disordered" evidence="1">
    <location>
        <begin position="316"/>
        <end position="343"/>
    </location>
</feature>
<dbReference type="AlphaFoldDB" id="A0AAV5UKP8"/>
<evidence type="ECO:0000256" key="1">
    <source>
        <dbReference type="SAM" id="MobiDB-lite"/>
    </source>
</evidence>
<comment type="caution">
    <text evidence="2">The sequence shown here is derived from an EMBL/GenBank/DDBJ whole genome shotgun (WGS) entry which is preliminary data.</text>
</comment>
<dbReference type="EMBL" id="BTSX01000006">
    <property type="protein sequence ID" value="GMT06882.1"/>
    <property type="molecule type" value="Genomic_DNA"/>
</dbReference>
<evidence type="ECO:0000313" key="3">
    <source>
        <dbReference type="Proteomes" id="UP001432027"/>
    </source>
</evidence>
<gene>
    <name evidence="2" type="ORF">PENTCL1PPCAC_29056</name>
</gene>
<feature type="compositionally biased region" description="Low complexity" evidence="1">
    <location>
        <begin position="319"/>
        <end position="330"/>
    </location>
</feature>
<proteinExistence type="predicted"/>
<organism evidence="2 3">
    <name type="scientific">Pristionchus entomophagus</name>
    <dbReference type="NCBI Taxonomy" id="358040"/>
    <lineage>
        <taxon>Eukaryota</taxon>
        <taxon>Metazoa</taxon>
        <taxon>Ecdysozoa</taxon>
        <taxon>Nematoda</taxon>
        <taxon>Chromadorea</taxon>
        <taxon>Rhabditida</taxon>
        <taxon>Rhabditina</taxon>
        <taxon>Diplogasteromorpha</taxon>
        <taxon>Diplogasteroidea</taxon>
        <taxon>Neodiplogasteridae</taxon>
        <taxon>Pristionchus</taxon>
    </lineage>
</organism>